<dbReference type="Proteomes" id="UP000053558">
    <property type="component" value="Unassembled WGS sequence"/>
</dbReference>
<comment type="caution">
    <text evidence="1">The sequence shown here is derived from an EMBL/GenBank/DDBJ whole genome shotgun (WGS) entry which is preliminary data.</text>
</comment>
<protein>
    <submittedName>
        <fullName evidence="1">Uncharacterized protein</fullName>
    </submittedName>
</protein>
<dbReference type="EMBL" id="JH711576">
    <property type="protein sequence ID" value="EIW82953.1"/>
    <property type="molecule type" value="Genomic_DNA"/>
</dbReference>
<dbReference type="GeneID" id="19208944"/>
<dbReference type="KEGG" id="cput:CONPUDRAFT_71612"/>
<keyword evidence="2" id="KW-1185">Reference proteome</keyword>
<dbReference type="AlphaFoldDB" id="A0A5M3MV09"/>
<evidence type="ECO:0000313" key="1">
    <source>
        <dbReference type="EMBL" id="EIW82953.1"/>
    </source>
</evidence>
<reference evidence="2" key="1">
    <citation type="journal article" date="2012" name="Science">
        <title>The Paleozoic origin of enzymatic lignin decomposition reconstructed from 31 fungal genomes.</title>
        <authorList>
            <person name="Floudas D."/>
            <person name="Binder M."/>
            <person name="Riley R."/>
            <person name="Barry K."/>
            <person name="Blanchette R.A."/>
            <person name="Henrissat B."/>
            <person name="Martinez A.T."/>
            <person name="Otillar R."/>
            <person name="Spatafora J.W."/>
            <person name="Yadav J.S."/>
            <person name="Aerts A."/>
            <person name="Benoit I."/>
            <person name="Boyd A."/>
            <person name="Carlson A."/>
            <person name="Copeland A."/>
            <person name="Coutinho P.M."/>
            <person name="de Vries R.P."/>
            <person name="Ferreira P."/>
            <person name="Findley K."/>
            <person name="Foster B."/>
            <person name="Gaskell J."/>
            <person name="Glotzer D."/>
            <person name="Gorecki P."/>
            <person name="Heitman J."/>
            <person name="Hesse C."/>
            <person name="Hori C."/>
            <person name="Igarashi K."/>
            <person name="Jurgens J.A."/>
            <person name="Kallen N."/>
            <person name="Kersten P."/>
            <person name="Kohler A."/>
            <person name="Kuees U."/>
            <person name="Kumar T.K.A."/>
            <person name="Kuo A."/>
            <person name="LaButti K."/>
            <person name="Larrondo L.F."/>
            <person name="Lindquist E."/>
            <person name="Ling A."/>
            <person name="Lombard V."/>
            <person name="Lucas S."/>
            <person name="Lundell T."/>
            <person name="Martin R."/>
            <person name="McLaughlin D.J."/>
            <person name="Morgenstern I."/>
            <person name="Morin E."/>
            <person name="Murat C."/>
            <person name="Nagy L.G."/>
            <person name="Nolan M."/>
            <person name="Ohm R.A."/>
            <person name="Patyshakuliyeva A."/>
            <person name="Rokas A."/>
            <person name="Ruiz-Duenas F.J."/>
            <person name="Sabat G."/>
            <person name="Salamov A."/>
            <person name="Samejima M."/>
            <person name="Schmutz J."/>
            <person name="Slot J.C."/>
            <person name="St John F."/>
            <person name="Stenlid J."/>
            <person name="Sun H."/>
            <person name="Sun S."/>
            <person name="Syed K."/>
            <person name="Tsang A."/>
            <person name="Wiebenga A."/>
            <person name="Young D."/>
            <person name="Pisabarro A."/>
            <person name="Eastwood D.C."/>
            <person name="Martin F."/>
            <person name="Cullen D."/>
            <person name="Grigoriev I.V."/>
            <person name="Hibbett D.S."/>
        </authorList>
    </citation>
    <scope>NUCLEOTIDE SEQUENCE [LARGE SCALE GENOMIC DNA]</scope>
    <source>
        <strain evidence="2">RWD-64-598 SS2</strain>
    </source>
</reference>
<dbReference type="RefSeq" id="XP_007766444.1">
    <property type="nucleotide sequence ID" value="XM_007768254.1"/>
</dbReference>
<evidence type="ECO:0000313" key="2">
    <source>
        <dbReference type="Proteomes" id="UP000053558"/>
    </source>
</evidence>
<organism evidence="1 2">
    <name type="scientific">Coniophora puteana (strain RWD-64-598)</name>
    <name type="common">Brown rot fungus</name>
    <dbReference type="NCBI Taxonomy" id="741705"/>
    <lineage>
        <taxon>Eukaryota</taxon>
        <taxon>Fungi</taxon>
        <taxon>Dikarya</taxon>
        <taxon>Basidiomycota</taxon>
        <taxon>Agaricomycotina</taxon>
        <taxon>Agaricomycetes</taxon>
        <taxon>Agaricomycetidae</taxon>
        <taxon>Boletales</taxon>
        <taxon>Coniophorineae</taxon>
        <taxon>Coniophoraceae</taxon>
        <taxon>Coniophora</taxon>
    </lineage>
</organism>
<gene>
    <name evidence="1" type="ORF">CONPUDRAFT_71612</name>
</gene>
<sequence>MGVHDVAVEVATYMASYYDACREGRPLTRATTLNPSLAAAGRQAADVVLEARGRKVTVLGDVEVYAKDIGPGNRGRNISLEAKRERVRPPLVCNTTDTPWKLFERDPGTNNVLIDAPCVVEDQKERGLLWYLPGAGVAAHNDVMVRSLMGLGPTLEKSILKDDRKEQRPSSFLFKDAQECKISPRGTINFSPAWYGQSNPRGPVPSWVSDQADTLSIHSGILCLVHPPQFYGGLHSQATIGRLTECRKALAEWPSVFDAMAIFSNRETLYH</sequence>
<name>A0A5M3MV09_CONPW</name>
<proteinExistence type="predicted"/>
<accession>A0A5M3MV09</accession>